<evidence type="ECO:0000256" key="2">
    <source>
        <dbReference type="SAM" id="MobiDB-lite"/>
    </source>
</evidence>
<organism evidence="3 4">
    <name type="scientific">Salarias fasciatus</name>
    <name type="common">Jewelled blenny</name>
    <name type="synonym">Blennius fasciatus</name>
    <dbReference type="NCBI Taxonomy" id="181472"/>
    <lineage>
        <taxon>Eukaryota</taxon>
        <taxon>Metazoa</taxon>
        <taxon>Chordata</taxon>
        <taxon>Craniata</taxon>
        <taxon>Vertebrata</taxon>
        <taxon>Euteleostomi</taxon>
        <taxon>Actinopterygii</taxon>
        <taxon>Neopterygii</taxon>
        <taxon>Teleostei</taxon>
        <taxon>Neoteleostei</taxon>
        <taxon>Acanthomorphata</taxon>
        <taxon>Ovalentaria</taxon>
        <taxon>Blenniimorphae</taxon>
        <taxon>Blenniiformes</taxon>
        <taxon>Blennioidei</taxon>
        <taxon>Blenniidae</taxon>
        <taxon>Salariinae</taxon>
        <taxon>Salarias</taxon>
    </lineage>
</organism>
<proteinExistence type="predicted"/>
<feature type="coiled-coil region" evidence="1">
    <location>
        <begin position="81"/>
        <end position="154"/>
    </location>
</feature>
<keyword evidence="1" id="KW-0175">Coiled coil</keyword>
<dbReference type="Proteomes" id="UP000472267">
    <property type="component" value="Chromosome 19"/>
</dbReference>
<evidence type="ECO:0000256" key="1">
    <source>
        <dbReference type="SAM" id="Coils"/>
    </source>
</evidence>
<evidence type="ECO:0000313" key="3">
    <source>
        <dbReference type="Ensembl" id="ENSSFAP00005041329.1"/>
    </source>
</evidence>
<evidence type="ECO:0008006" key="5">
    <source>
        <dbReference type="Google" id="ProtNLM"/>
    </source>
</evidence>
<sequence>MSGSKPQRGQKSSKNISISQTTTKKDQMDASINEVSTELTSKEAKEPGDEMLREIYSISKDLREFKNDIHAAISELKGDIKKDLKDEMTALKEELSHKLAEMGTALQDQAQAISEAEERISDVEASGSVTKEALLCLLKEQRKLQQKVTDLESRSRRNNIRIYGVPEEAEGDSMIKFIDSLLTTELPLPEGMPLKIQRAHRALVQKPGPDATPRSVVVNFLQFDVKETVLKLAWKKKVLVNNKQVFFDHDYASEVMEKRRAYGGIKKALKQQGIRFQTPFTRIRIHWNTEGVECTCWTDISPLGRAPTIRRVITLHLPTGTLEGQRPL</sequence>
<dbReference type="OMA" id="ENTHDEE"/>
<evidence type="ECO:0000313" key="4">
    <source>
        <dbReference type="Proteomes" id="UP000472267"/>
    </source>
</evidence>
<dbReference type="PANTHER" id="PTHR11505">
    <property type="entry name" value="L1 TRANSPOSABLE ELEMENT-RELATED"/>
    <property type="match status" value="1"/>
</dbReference>
<feature type="region of interest" description="Disordered" evidence="2">
    <location>
        <begin position="1"/>
        <end position="50"/>
    </location>
</feature>
<keyword evidence="4" id="KW-1185">Reference proteome</keyword>
<reference evidence="3" key="3">
    <citation type="submission" date="2025-09" db="UniProtKB">
        <authorList>
            <consortium name="Ensembl"/>
        </authorList>
    </citation>
    <scope>IDENTIFICATION</scope>
</reference>
<reference evidence="3" key="2">
    <citation type="submission" date="2025-08" db="UniProtKB">
        <authorList>
            <consortium name="Ensembl"/>
        </authorList>
    </citation>
    <scope>IDENTIFICATION</scope>
</reference>
<protein>
    <recommendedName>
        <fullName evidence="5">L1 transposable element RRM domain-containing protein</fullName>
    </recommendedName>
</protein>
<dbReference type="InterPro" id="IPR004244">
    <property type="entry name" value="Transposase_22"/>
</dbReference>
<accession>A0A672IJM8</accession>
<dbReference type="Ensembl" id="ENSSFAT00005042842.1">
    <property type="protein sequence ID" value="ENSSFAP00005041329.1"/>
    <property type="gene ID" value="ENSSFAG00005020561.1"/>
</dbReference>
<name>A0A672IJM8_SALFA</name>
<dbReference type="InParanoid" id="A0A672IJM8"/>
<dbReference type="AlphaFoldDB" id="A0A672IJM8"/>
<feature type="compositionally biased region" description="Polar residues" evidence="2">
    <location>
        <begin position="1"/>
        <end position="22"/>
    </location>
</feature>
<dbReference type="Gene3D" id="3.30.70.1820">
    <property type="entry name" value="L1 transposable element, RRM domain"/>
    <property type="match status" value="1"/>
</dbReference>
<reference evidence="3" key="1">
    <citation type="submission" date="2019-06" db="EMBL/GenBank/DDBJ databases">
        <authorList>
            <consortium name="Wellcome Sanger Institute Data Sharing"/>
        </authorList>
    </citation>
    <scope>NUCLEOTIDE SEQUENCE [LARGE SCALE GENOMIC DNA]</scope>
</reference>
<feature type="compositionally biased region" description="Basic and acidic residues" evidence="2">
    <location>
        <begin position="40"/>
        <end position="50"/>
    </location>
</feature>